<feature type="transmembrane region" description="Helical" evidence="1">
    <location>
        <begin position="6"/>
        <end position="29"/>
    </location>
</feature>
<keyword evidence="1" id="KW-0472">Membrane</keyword>
<gene>
    <name evidence="2" type="ordered locus">Suden_0953</name>
</gene>
<dbReference type="KEGG" id="tdn:Suden_0953"/>
<keyword evidence="1" id="KW-1133">Transmembrane helix</keyword>
<name>Q30S00_SULDN</name>
<dbReference type="EMBL" id="CP000153">
    <property type="protein sequence ID" value="ABB44231.1"/>
    <property type="molecule type" value="Genomic_DNA"/>
</dbReference>
<sequence length="135" mass="15953">MYNQTTFMMMQVVVFFSGVIAGAGIFYFLQDRFALGIQKLLMNYSSEFQTQLAQNVDEIEEQFGEYKKYLLKIANENAKEQKDIQDSFKLIDNSLSKFHTEIKSTHYVRQSLEDEITKLKNIVKRHNKHNKQKEQ</sequence>
<dbReference type="STRING" id="326298.Suden_0953"/>
<dbReference type="AlphaFoldDB" id="Q30S00"/>
<keyword evidence="3" id="KW-1185">Reference proteome</keyword>
<evidence type="ECO:0000256" key="1">
    <source>
        <dbReference type="SAM" id="Phobius"/>
    </source>
</evidence>
<organism evidence="2 3">
    <name type="scientific">Sulfurimonas denitrificans (strain ATCC 33889 / DSM 1251)</name>
    <name type="common">Thiomicrospira denitrificans (strain ATCC 33889 / DSM 1251)</name>
    <dbReference type="NCBI Taxonomy" id="326298"/>
    <lineage>
        <taxon>Bacteria</taxon>
        <taxon>Pseudomonadati</taxon>
        <taxon>Campylobacterota</taxon>
        <taxon>Epsilonproteobacteria</taxon>
        <taxon>Campylobacterales</taxon>
        <taxon>Sulfurimonadaceae</taxon>
        <taxon>Sulfurimonas</taxon>
    </lineage>
</organism>
<dbReference type="RefSeq" id="WP_011372583.1">
    <property type="nucleotide sequence ID" value="NC_007575.1"/>
</dbReference>
<proteinExistence type="predicted"/>
<evidence type="ECO:0000313" key="2">
    <source>
        <dbReference type="EMBL" id="ABB44231.1"/>
    </source>
</evidence>
<reference evidence="2 3" key="1">
    <citation type="journal article" date="2008" name="Appl. Environ. Microbiol.">
        <title>Genome of the epsilonproteobacterial chemolithoautotroph Sulfurimonas denitrificans.</title>
        <authorList>
            <person name="Sievert S.M."/>
            <person name="Scott K.M."/>
            <person name="Klotz M.G."/>
            <person name="Chain P.S.G."/>
            <person name="Hauser L.J."/>
            <person name="Hemp J."/>
            <person name="Huegler M."/>
            <person name="Land M."/>
            <person name="Lapidus A."/>
            <person name="Larimer F.W."/>
            <person name="Lucas S."/>
            <person name="Malfatti S.A."/>
            <person name="Meyer F."/>
            <person name="Paulsen I.T."/>
            <person name="Ren Q."/>
            <person name="Simon J."/>
            <person name="Bailey K."/>
            <person name="Diaz E."/>
            <person name="Fitzpatrick K.A."/>
            <person name="Glover B."/>
            <person name="Gwatney N."/>
            <person name="Korajkic A."/>
            <person name="Long A."/>
            <person name="Mobberley J.M."/>
            <person name="Pantry S.N."/>
            <person name="Pazder G."/>
            <person name="Peterson S."/>
            <person name="Quintanilla J.D."/>
            <person name="Sprinkle R."/>
            <person name="Stephens J."/>
            <person name="Thomas P."/>
            <person name="Vaughn R."/>
            <person name="Weber M.J."/>
            <person name="Wooten L.L."/>
        </authorList>
    </citation>
    <scope>NUCLEOTIDE SEQUENCE [LARGE SCALE GENOMIC DNA]</scope>
    <source>
        <strain evidence="3">ATCC 33889 / DSM 1251</strain>
    </source>
</reference>
<protein>
    <submittedName>
        <fullName evidence="2">Uncharacterized protein</fullName>
    </submittedName>
</protein>
<dbReference type="Proteomes" id="UP000002714">
    <property type="component" value="Chromosome"/>
</dbReference>
<keyword evidence="1" id="KW-0812">Transmembrane</keyword>
<accession>Q30S00</accession>
<evidence type="ECO:0000313" key="3">
    <source>
        <dbReference type="Proteomes" id="UP000002714"/>
    </source>
</evidence>
<dbReference type="HOGENOM" id="CLU_1884738_0_0_7"/>